<dbReference type="OrthoDB" id="1730032at2"/>
<accession>A0A161PTD1</accession>
<evidence type="ECO:0000313" key="1">
    <source>
        <dbReference type="EMBL" id="KYO64763.1"/>
    </source>
</evidence>
<dbReference type="EMBL" id="LOHZ01000040">
    <property type="protein sequence ID" value="KYO64763.1"/>
    <property type="molecule type" value="Genomic_DNA"/>
</dbReference>
<name>A0A161PTD1_9FIRM</name>
<protein>
    <submittedName>
        <fullName evidence="1">Uncharacterized protein</fullName>
    </submittedName>
</protein>
<comment type="caution">
    <text evidence="1">The sequence shown here is derived from an EMBL/GenBank/DDBJ whole genome shotgun (WGS) entry which is preliminary data.</text>
</comment>
<dbReference type="Proteomes" id="UP000075737">
    <property type="component" value="Unassembled WGS sequence"/>
</dbReference>
<dbReference type="RefSeq" id="WP_068748934.1">
    <property type="nucleotide sequence ID" value="NZ_LOHZ01000040.1"/>
</dbReference>
<proteinExistence type="predicted"/>
<gene>
    <name evidence="1" type="ORF">ATZ99_18210</name>
</gene>
<organism evidence="1 2">
    <name type="scientific">Thermovenabulum gondwanense</name>
    <dbReference type="NCBI Taxonomy" id="520767"/>
    <lineage>
        <taxon>Bacteria</taxon>
        <taxon>Bacillati</taxon>
        <taxon>Bacillota</taxon>
        <taxon>Clostridia</taxon>
        <taxon>Thermosediminibacterales</taxon>
        <taxon>Thermosediminibacteraceae</taxon>
        <taxon>Thermovenabulum</taxon>
    </lineage>
</organism>
<sequence length="69" mass="7860">MRILNIKDEQLNLLQALKPFLEPKAQEMLELVTVVLNVFKPEEPDVPINIQALTSLLSMIDEKEESKNG</sequence>
<keyword evidence="2" id="KW-1185">Reference proteome</keyword>
<evidence type="ECO:0000313" key="2">
    <source>
        <dbReference type="Proteomes" id="UP000075737"/>
    </source>
</evidence>
<dbReference type="STRING" id="520767.ATZ99_18210"/>
<dbReference type="AlphaFoldDB" id="A0A161PTD1"/>
<reference evidence="1 2" key="1">
    <citation type="submission" date="2015-12" db="EMBL/GenBank/DDBJ databases">
        <title>Draft genome of Thermovenabulum gondwanense isolated from a red thermophilic microbial mat colonisisng an outflow channel of a bore well.</title>
        <authorList>
            <person name="Patel B.K."/>
        </authorList>
    </citation>
    <scope>NUCLEOTIDE SEQUENCE [LARGE SCALE GENOMIC DNA]</scope>
    <source>
        <strain evidence="1 2">R270</strain>
    </source>
</reference>